<feature type="transmembrane region" description="Helical" evidence="1">
    <location>
        <begin position="12"/>
        <end position="38"/>
    </location>
</feature>
<keyword evidence="1" id="KW-1133">Transmembrane helix</keyword>
<sequence length="71" mass="8321">MLKSLYQLGFVRFFVSIFGLGVLQTLLLAILSVFLLYFSWLGNYFQRNVYNPVRSIIFMLKQYLCVSGQLE</sequence>
<evidence type="ECO:0000256" key="1">
    <source>
        <dbReference type="SAM" id="Phobius"/>
    </source>
</evidence>
<evidence type="ECO:0000313" key="2">
    <source>
        <dbReference type="EMBL" id="SFV89057.1"/>
    </source>
</evidence>
<reference evidence="2" key="1">
    <citation type="submission" date="2016-10" db="EMBL/GenBank/DDBJ databases">
        <authorList>
            <person name="de Groot N.N."/>
        </authorList>
    </citation>
    <scope>NUCLEOTIDE SEQUENCE</scope>
</reference>
<proteinExistence type="predicted"/>
<dbReference type="EMBL" id="FPHZ01000198">
    <property type="protein sequence ID" value="SFV89057.1"/>
    <property type="molecule type" value="Genomic_DNA"/>
</dbReference>
<name>A0A1W1E5D0_9ZZZZ</name>
<keyword evidence="1" id="KW-0472">Membrane</keyword>
<organism evidence="2">
    <name type="scientific">hydrothermal vent metagenome</name>
    <dbReference type="NCBI Taxonomy" id="652676"/>
    <lineage>
        <taxon>unclassified sequences</taxon>
        <taxon>metagenomes</taxon>
        <taxon>ecological metagenomes</taxon>
    </lineage>
</organism>
<protein>
    <submittedName>
        <fullName evidence="2">Uncharacterized protein</fullName>
    </submittedName>
</protein>
<gene>
    <name evidence="2" type="ORF">MNB_SUP05-SYMBIONT-5-23</name>
</gene>
<keyword evidence="1" id="KW-0812">Transmembrane</keyword>
<accession>A0A1W1E5D0</accession>
<dbReference type="AlphaFoldDB" id="A0A1W1E5D0"/>